<feature type="region of interest" description="Disordered" evidence="12">
    <location>
        <begin position="297"/>
        <end position="325"/>
    </location>
</feature>
<evidence type="ECO:0000313" key="14">
    <source>
        <dbReference type="EMBL" id="CAG8583532.1"/>
    </source>
</evidence>
<evidence type="ECO:0000256" key="10">
    <source>
        <dbReference type="PROSITE-ProRule" id="PRU00042"/>
    </source>
</evidence>
<feature type="domain" description="C2H2-type" evidence="13">
    <location>
        <begin position="342"/>
        <end position="369"/>
    </location>
</feature>
<keyword evidence="2" id="KW-0479">Metal-binding</keyword>
<dbReference type="Pfam" id="PF00096">
    <property type="entry name" value="zf-C2H2"/>
    <property type="match status" value="1"/>
</dbReference>
<evidence type="ECO:0000256" key="8">
    <source>
        <dbReference type="ARBA" id="ARBA00023163"/>
    </source>
</evidence>
<evidence type="ECO:0000313" key="15">
    <source>
        <dbReference type="Proteomes" id="UP000789739"/>
    </source>
</evidence>
<keyword evidence="5" id="KW-0862">Zinc</keyword>
<proteinExistence type="predicted"/>
<keyword evidence="11" id="KW-0175">Coiled coil</keyword>
<comment type="caution">
    <text evidence="14">The sequence shown here is derived from an EMBL/GenBank/DDBJ whole genome shotgun (WGS) entry which is preliminary data.</text>
</comment>
<dbReference type="FunFam" id="3.30.160.60:FF:001228">
    <property type="entry name" value="Zinc finger protein 236"/>
    <property type="match status" value="1"/>
</dbReference>
<dbReference type="GO" id="GO:0003677">
    <property type="term" value="F:DNA binding"/>
    <property type="evidence" value="ECO:0007669"/>
    <property type="project" value="UniProtKB-KW"/>
</dbReference>
<dbReference type="GO" id="GO:0005634">
    <property type="term" value="C:nucleus"/>
    <property type="evidence" value="ECO:0007669"/>
    <property type="project" value="UniProtKB-SubCell"/>
</dbReference>
<feature type="compositionally biased region" description="Low complexity" evidence="12">
    <location>
        <begin position="71"/>
        <end position="82"/>
    </location>
</feature>
<feature type="compositionally biased region" description="Low complexity" evidence="12">
    <location>
        <begin position="33"/>
        <end position="45"/>
    </location>
</feature>
<organism evidence="14 15">
    <name type="scientific">Paraglomus brasilianum</name>
    <dbReference type="NCBI Taxonomy" id="144538"/>
    <lineage>
        <taxon>Eukaryota</taxon>
        <taxon>Fungi</taxon>
        <taxon>Fungi incertae sedis</taxon>
        <taxon>Mucoromycota</taxon>
        <taxon>Glomeromycotina</taxon>
        <taxon>Glomeromycetes</taxon>
        <taxon>Paraglomerales</taxon>
        <taxon>Paraglomeraceae</taxon>
        <taxon>Paraglomus</taxon>
    </lineage>
</organism>
<evidence type="ECO:0000256" key="12">
    <source>
        <dbReference type="SAM" id="MobiDB-lite"/>
    </source>
</evidence>
<dbReference type="EMBL" id="CAJVPI010000937">
    <property type="protein sequence ID" value="CAG8583532.1"/>
    <property type="molecule type" value="Genomic_DNA"/>
</dbReference>
<evidence type="ECO:0000256" key="6">
    <source>
        <dbReference type="ARBA" id="ARBA00023015"/>
    </source>
</evidence>
<feature type="compositionally biased region" description="Polar residues" evidence="12">
    <location>
        <begin position="88"/>
        <end position="102"/>
    </location>
</feature>
<feature type="compositionally biased region" description="Polar residues" evidence="12">
    <location>
        <begin position="304"/>
        <end position="313"/>
    </location>
</feature>
<reference evidence="14" key="1">
    <citation type="submission" date="2021-06" db="EMBL/GenBank/DDBJ databases">
        <authorList>
            <person name="Kallberg Y."/>
            <person name="Tangrot J."/>
            <person name="Rosling A."/>
        </authorList>
    </citation>
    <scope>NUCLEOTIDE SEQUENCE</scope>
    <source>
        <strain evidence="14">BR232B</strain>
    </source>
</reference>
<keyword evidence="7" id="KW-0238">DNA-binding</keyword>
<keyword evidence="3" id="KW-0677">Repeat</keyword>
<feature type="region of interest" description="Disordered" evidence="12">
    <location>
        <begin position="33"/>
        <end position="57"/>
    </location>
</feature>
<dbReference type="InterPro" id="IPR036236">
    <property type="entry name" value="Znf_C2H2_sf"/>
</dbReference>
<evidence type="ECO:0000256" key="7">
    <source>
        <dbReference type="ARBA" id="ARBA00023125"/>
    </source>
</evidence>
<dbReference type="PROSITE" id="PS00028">
    <property type="entry name" value="ZINC_FINGER_C2H2_1"/>
    <property type="match status" value="1"/>
</dbReference>
<feature type="compositionally biased region" description="Low complexity" evidence="12">
    <location>
        <begin position="103"/>
        <end position="113"/>
    </location>
</feature>
<dbReference type="PROSITE" id="PS50157">
    <property type="entry name" value="ZINC_FINGER_C2H2_2"/>
    <property type="match status" value="1"/>
</dbReference>
<dbReference type="AlphaFoldDB" id="A0A9N9G7W0"/>
<gene>
    <name evidence="14" type="ORF">PBRASI_LOCUS6748</name>
</gene>
<evidence type="ECO:0000256" key="4">
    <source>
        <dbReference type="ARBA" id="ARBA00022771"/>
    </source>
</evidence>
<evidence type="ECO:0000256" key="3">
    <source>
        <dbReference type="ARBA" id="ARBA00022737"/>
    </source>
</evidence>
<dbReference type="InterPro" id="IPR013087">
    <property type="entry name" value="Znf_C2H2_type"/>
</dbReference>
<dbReference type="SMART" id="SM00355">
    <property type="entry name" value="ZnF_C2H2"/>
    <property type="match status" value="1"/>
</dbReference>
<dbReference type="GO" id="GO:0008270">
    <property type="term" value="F:zinc ion binding"/>
    <property type="evidence" value="ECO:0007669"/>
    <property type="project" value="UniProtKB-KW"/>
</dbReference>
<dbReference type="Proteomes" id="UP000789739">
    <property type="component" value="Unassembled WGS sequence"/>
</dbReference>
<feature type="coiled-coil region" evidence="11">
    <location>
        <begin position="398"/>
        <end position="439"/>
    </location>
</feature>
<name>A0A9N9G7W0_9GLOM</name>
<feature type="region of interest" description="Disordered" evidence="12">
    <location>
        <begin position="63"/>
        <end position="82"/>
    </location>
</feature>
<dbReference type="SUPFAM" id="SSF57667">
    <property type="entry name" value="beta-beta-alpha zinc fingers"/>
    <property type="match status" value="1"/>
</dbReference>
<protein>
    <submittedName>
        <fullName evidence="14">6413_t:CDS:1</fullName>
    </submittedName>
</protein>
<feature type="compositionally biased region" description="Polar residues" evidence="12">
    <location>
        <begin position="46"/>
        <end position="57"/>
    </location>
</feature>
<keyword evidence="6" id="KW-0805">Transcription regulation</keyword>
<comment type="subcellular location">
    <subcellularLocation>
        <location evidence="1">Nucleus</location>
    </subcellularLocation>
</comment>
<keyword evidence="8" id="KW-0804">Transcription</keyword>
<evidence type="ECO:0000256" key="1">
    <source>
        <dbReference type="ARBA" id="ARBA00004123"/>
    </source>
</evidence>
<keyword evidence="4 10" id="KW-0863">Zinc-finger</keyword>
<accession>A0A9N9G7W0</accession>
<dbReference type="Gene3D" id="3.30.160.60">
    <property type="entry name" value="Classic Zinc Finger"/>
    <property type="match status" value="1"/>
</dbReference>
<evidence type="ECO:0000256" key="5">
    <source>
        <dbReference type="ARBA" id="ARBA00022833"/>
    </source>
</evidence>
<feature type="region of interest" description="Disordered" evidence="12">
    <location>
        <begin position="88"/>
        <end position="115"/>
    </location>
</feature>
<keyword evidence="9" id="KW-0539">Nucleus</keyword>
<dbReference type="OrthoDB" id="6077919at2759"/>
<evidence type="ECO:0000256" key="9">
    <source>
        <dbReference type="ARBA" id="ARBA00023242"/>
    </source>
</evidence>
<evidence type="ECO:0000259" key="13">
    <source>
        <dbReference type="PROSITE" id="PS50157"/>
    </source>
</evidence>
<keyword evidence="15" id="KW-1185">Reference proteome</keyword>
<sequence>MTTPFNLPSLDSINFSAIQHQLNQQQDVVNATTASSVATTPTASPQQLNQESQQAYPQQEVFQQTNQHLQSSSMPESYSYASFQTPRVDSNSFDAENGEQTANSNNTNNSSSNGIVAENHANSVHRDKTVPLPDGYQHTPGLVHSSFVKRRLSTPIEIEQHDSNHVAHRARSQTLPLYQTSSYQQHIPTHLNDMNSGRFAPAPYPATNSFLTSPMSVDRRTKFEEASMPRTGTPAIDPAFTHDPAMKIHPPPSAMGYYGSPQVNYDRSLHANAITATIPTPQDYPMTLAGRFPSSNIGGLPSNGVANKPQNQGPTRPPPVPAPATMMTTFSSKTVSSTPKRYKCNTCQKRFTRPSSLQTHMYSHTGEKPTLQDAKKEYDRCVTKLGRLSELRGRLREEFENEREMRKWQAEKDELEGEQEELKDEKNEWKEQVQELQCALVAITTAAAPEGIPTELLHSVFGQFLDDCTSAQPTVDDIQFAVSVSTSMLGYYNFEKGSRGTLAKSIRRSL</sequence>
<evidence type="ECO:0000256" key="11">
    <source>
        <dbReference type="SAM" id="Coils"/>
    </source>
</evidence>
<evidence type="ECO:0000256" key="2">
    <source>
        <dbReference type="ARBA" id="ARBA00022723"/>
    </source>
</evidence>